<protein>
    <submittedName>
        <fullName evidence="2">Os02g0568350 protein</fullName>
    </submittedName>
</protein>
<reference evidence="3" key="1">
    <citation type="journal article" date="2005" name="Nature">
        <title>The map-based sequence of the rice genome.</title>
        <authorList>
            <consortium name="International rice genome sequencing project (IRGSP)"/>
            <person name="Matsumoto T."/>
            <person name="Wu J."/>
            <person name="Kanamori H."/>
            <person name="Katayose Y."/>
            <person name="Fujisawa M."/>
            <person name="Namiki N."/>
            <person name="Mizuno H."/>
            <person name="Yamamoto K."/>
            <person name="Antonio B.A."/>
            <person name="Baba T."/>
            <person name="Sakata K."/>
            <person name="Nagamura Y."/>
            <person name="Aoki H."/>
            <person name="Arikawa K."/>
            <person name="Arita K."/>
            <person name="Bito T."/>
            <person name="Chiden Y."/>
            <person name="Fujitsuka N."/>
            <person name="Fukunaka R."/>
            <person name="Hamada M."/>
            <person name="Harada C."/>
            <person name="Hayashi A."/>
            <person name="Hijishita S."/>
            <person name="Honda M."/>
            <person name="Hosokawa S."/>
            <person name="Ichikawa Y."/>
            <person name="Idonuma A."/>
            <person name="Iijima M."/>
            <person name="Ikeda M."/>
            <person name="Ikeno M."/>
            <person name="Ito K."/>
            <person name="Ito S."/>
            <person name="Ito T."/>
            <person name="Ito Y."/>
            <person name="Ito Y."/>
            <person name="Iwabuchi A."/>
            <person name="Kamiya K."/>
            <person name="Karasawa W."/>
            <person name="Kurita K."/>
            <person name="Katagiri S."/>
            <person name="Kikuta A."/>
            <person name="Kobayashi H."/>
            <person name="Kobayashi N."/>
            <person name="Machita K."/>
            <person name="Maehara T."/>
            <person name="Masukawa M."/>
            <person name="Mizubayashi T."/>
            <person name="Mukai Y."/>
            <person name="Nagasaki H."/>
            <person name="Nagata Y."/>
            <person name="Naito S."/>
            <person name="Nakashima M."/>
            <person name="Nakama Y."/>
            <person name="Nakamichi Y."/>
            <person name="Nakamura M."/>
            <person name="Meguro A."/>
            <person name="Negishi M."/>
            <person name="Ohta I."/>
            <person name="Ohta T."/>
            <person name="Okamoto M."/>
            <person name="Ono N."/>
            <person name="Saji S."/>
            <person name="Sakaguchi M."/>
            <person name="Sakai K."/>
            <person name="Shibata M."/>
            <person name="Shimokawa T."/>
            <person name="Song J."/>
            <person name="Takazaki Y."/>
            <person name="Terasawa K."/>
            <person name="Tsugane M."/>
            <person name="Tsuji K."/>
            <person name="Ueda S."/>
            <person name="Waki K."/>
            <person name="Yamagata H."/>
            <person name="Yamamoto M."/>
            <person name="Yamamoto S."/>
            <person name="Yamane H."/>
            <person name="Yoshiki S."/>
            <person name="Yoshihara R."/>
            <person name="Yukawa K."/>
            <person name="Zhong H."/>
            <person name="Yano M."/>
            <person name="Yuan Q."/>
            <person name="Ouyang S."/>
            <person name="Liu J."/>
            <person name="Jones K.M."/>
            <person name="Gansberger K."/>
            <person name="Moffat K."/>
            <person name="Hill J."/>
            <person name="Bera J."/>
            <person name="Fadrosh D."/>
            <person name="Jin S."/>
            <person name="Johri S."/>
            <person name="Kim M."/>
            <person name="Overton L."/>
            <person name="Reardon M."/>
            <person name="Tsitrin T."/>
            <person name="Vuong H."/>
            <person name="Weaver B."/>
            <person name="Ciecko A."/>
            <person name="Tallon L."/>
            <person name="Jackson J."/>
            <person name="Pai G."/>
            <person name="Aken S.V."/>
            <person name="Utterback T."/>
            <person name="Reidmuller S."/>
            <person name="Feldblyum T."/>
            <person name="Hsiao J."/>
            <person name="Zismann V."/>
            <person name="Iobst S."/>
            <person name="de Vazeille A.R."/>
            <person name="Buell C.R."/>
            <person name="Ying K."/>
            <person name="Li Y."/>
            <person name="Lu T."/>
            <person name="Huang Y."/>
            <person name="Zhao Q."/>
            <person name="Feng Q."/>
            <person name="Zhang L."/>
            <person name="Zhu J."/>
            <person name="Weng Q."/>
            <person name="Mu J."/>
            <person name="Lu Y."/>
            <person name="Fan D."/>
            <person name="Liu Y."/>
            <person name="Guan J."/>
            <person name="Zhang Y."/>
            <person name="Yu S."/>
            <person name="Liu X."/>
            <person name="Zhang Y."/>
            <person name="Hong G."/>
            <person name="Han B."/>
            <person name="Choisne N."/>
            <person name="Demange N."/>
            <person name="Orjeda G."/>
            <person name="Samain S."/>
            <person name="Cattolico L."/>
            <person name="Pelletier E."/>
            <person name="Couloux A."/>
            <person name="Segurens B."/>
            <person name="Wincker P."/>
            <person name="D'Hont A."/>
            <person name="Scarpelli C."/>
            <person name="Weissenbach J."/>
            <person name="Salanoubat M."/>
            <person name="Quetier F."/>
            <person name="Yu Y."/>
            <person name="Kim H.R."/>
            <person name="Rambo T."/>
            <person name="Currie J."/>
            <person name="Collura K."/>
            <person name="Luo M."/>
            <person name="Yang T."/>
            <person name="Ammiraju J.S.S."/>
            <person name="Engler F."/>
            <person name="Soderlund C."/>
            <person name="Wing R.A."/>
            <person name="Palmer L.E."/>
            <person name="de la Bastide M."/>
            <person name="Spiegel L."/>
            <person name="Nascimento L."/>
            <person name="Zutavern T."/>
            <person name="O'Shaughnessy A."/>
            <person name="Dike S."/>
            <person name="Dedhia N."/>
            <person name="Preston R."/>
            <person name="Balija V."/>
            <person name="McCombie W.R."/>
            <person name="Chow T."/>
            <person name="Chen H."/>
            <person name="Chung M."/>
            <person name="Chen C."/>
            <person name="Shaw J."/>
            <person name="Wu H."/>
            <person name="Hsiao K."/>
            <person name="Chao Y."/>
            <person name="Chu M."/>
            <person name="Cheng C."/>
            <person name="Hour A."/>
            <person name="Lee P."/>
            <person name="Lin S."/>
            <person name="Lin Y."/>
            <person name="Liou J."/>
            <person name="Liu S."/>
            <person name="Hsing Y."/>
            <person name="Raghuvanshi S."/>
            <person name="Mohanty A."/>
            <person name="Bharti A.K."/>
            <person name="Gaur A."/>
            <person name="Gupta V."/>
            <person name="Kumar D."/>
            <person name="Ravi V."/>
            <person name="Vij S."/>
            <person name="Kapur A."/>
            <person name="Khurana P."/>
            <person name="Khurana P."/>
            <person name="Khurana J.P."/>
            <person name="Tyagi A.K."/>
            <person name="Gaikwad K."/>
            <person name="Singh A."/>
            <person name="Dalal V."/>
            <person name="Srivastava S."/>
            <person name="Dixit A."/>
            <person name="Pal A.K."/>
            <person name="Ghazi I.A."/>
            <person name="Yadav M."/>
            <person name="Pandit A."/>
            <person name="Bhargava A."/>
            <person name="Sureshbabu K."/>
            <person name="Batra K."/>
            <person name="Sharma T.R."/>
            <person name="Mohapatra T."/>
            <person name="Singh N.K."/>
            <person name="Messing J."/>
            <person name="Nelson A.B."/>
            <person name="Fuks G."/>
            <person name="Kavchok S."/>
            <person name="Keizer G."/>
            <person name="Linton E."/>
            <person name="Llaca V."/>
            <person name="Song R."/>
            <person name="Tanyolac B."/>
            <person name="Young S."/>
            <person name="Ho-Il K."/>
            <person name="Hahn J.H."/>
            <person name="Sangsakoo G."/>
            <person name="Vanavichit A."/>
            <person name="de Mattos Luiz.A.T."/>
            <person name="Zimmer P.D."/>
            <person name="Malone G."/>
            <person name="Dellagostin O."/>
            <person name="de Oliveira A.C."/>
            <person name="Bevan M."/>
            <person name="Bancroft I."/>
            <person name="Minx P."/>
            <person name="Cordum H."/>
            <person name="Wilson R."/>
            <person name="Cheng Z."/>
            <person name="Jin W."/>
            <person name="Jiang J."/>
            <person name="Leong S.A."/>
            <person name="Iwama H."/>
            <person name="Gojobori T."/>
            <person name="Itoh T."/>
            <person name="Niimura Y."/>
            <person name="Fujii Y."/>
            <person name="Habara T."/>
            <person name="Sakai H."/>
            <person name="Sato Y."/>
            <person name="Wilson G."/>
            <person name="Kumar K."/>
            <person name="McCouch S."/>
            <person name="Juretic N."/>
            <person name="Hoen D."/>
            <person name="Wright S."/>
            <person name="Bruskiewich R."/>
            <person name="Bureau T."/>
            <person name="Miyao A."/>
            <person name="Hirochika H."/>
            <person name="Nishikawa T."/>
            <person name="Kadowaki K."/>
            <person name="Sugiura M."/>
            <person name="Burr B."/>
            <person name="Sasaki T."/>
        </authorList>
    </citation>
    <scope>NUCLEOTIDE SEQUENCE [LARGE SCALE GENOMIC DNA]</scope>
    <source>
        <strain evidence="3">cv. Nipponbare</strain>
    </source>
</reference>
<reference evidence="2 3" key="2">
    <citation type="journal article" date="2013" name="Plant Cell Physiol.">
        <title>Rice Annotation Project Database (RAP-DB): an integrative and interactive database for rice genomics.</title>
        <authorList>
            <person name="Sakai H."/>
            <person name="Lee S.S."/>
            <person name="Tanaka T."/>
            <person name="Numa H."/>
            <person name="Kim J."/>
            <person name="Kawahara Y."/>
            <person name="Wakimoto H."/>
            <person name="Yang C.C."/>
            <person name="Iwamoto M."/>
            <person name="Abe T."/>
            <person name="Yamada Y."/>
            <person name="Muto A."/>
            <person name="Inokuchi H."/>
            <person name="Ikemura T."/>
            <person name="Matsumoto T."/>
            <person name="Sasaki T."/>
            <person name="Itoh T."/>
        </authorList>
    </citation>
    <scope>NUCLEOTIDE SEQUENCE [LARGE SCALE GENOMIC DNA]</scope>
    <source>
        <strain evidence="3">cv. Nipponbare</strain>
    </source>
</reference>
<evidence type="ECO:0000313" key="2">
    <source>
        <dbReference type="EMBL" id="BAS79327.1"/>
    </source>
</evidence>
<dbReference type="PaxDb" id="39947-A0A0P0VKU2"/>
<gene>
    <name evidence="2" type="ordered locus">Os02g0568350</name>
    <name evidence="2" type="ORF">OSNPB_020568350</name>
</gene>
<organism evidence="2 3">
    <name type="scientific">Oryza sativa subsp. japonica</name>
    <name type="common">Rice</name>
    <dbReference type="NCBI Taxonomy" id="39947"/>
    <lineage>
        <taxon>Eukaryota</taxon>
        <taxon>Viridiplantae</taxon>
        <taxon>Streptophyta</taxon>
        <taxon>Embryophyta</taxon>
        <taxon>Tracheophyta</taxon>
        <taxon>Spermatophyta</taxon>
        <taxon>Magnoliopsida</taxon>
        <taxon>Liliopsida</taxon>
        <taxon>Poales</taxon>
        <taxon>Poaceae</taxon>
        <taxon>BOP clade</taxon>
        <taxon>Oryzoideae</taxon>
        <taxon>Oryzeae</taxon>
        <taxon>Oryzinae</taxon>
        <taxon>Oryza</taxon>
        <taxon>Oryza sativa</taxon>
    </lineage>
</organism>
<reference evidence="2 3" key="3">
    <citation type="journal article" date="2013" name="Rice">
        <title>Improvement of the Oryza sativa Nipponbare reference genome using next generation sequence and optical map data.</title>
        <authorList>
            <person name="Kawahara Y."/>
            <person name="de la Bastide M."/>
            <person name="Hamilton J.P."/>
            <person name="Kanamori H."/>
            <person name="McCombie W.R."/>
            <person name="Ouyang S."/>
            <person name="Schwartz D.C."/>
            <person name="Tanaka T."/>
            <person name="Wu J."/>
            <person name="Zhou S."/>
            <person name="Childs K.L."/>
            <person name="Davidson R.M."/>
            <person name="Lin H."/>
            <person name="Quesada-Ocampo L."/>
            <person name="Vaillancourt B."/>
            <person name="Sakai H."/>
            <person name="Lee S.S."/>
            <person name="Kim J."/>
            <person name="Numa H."/>
            <person name="Itoh T."/>
            <person name="Buell C.R."/>
            <person name="Matsumoto T."/>
        </authorList>
    </citation>
    <scope>NUCLEOTIDE SEQUENCE [LARGE SCALE GENOMIC DNA]</scope>
    <source>
        <strain evidence="3">cv. Nipponbare</strain>
    </source>
</reference>
<dbReference type="InParanoid" id="A0A0P0VKU2"/>
<dbReference type="AlphaFoldDB" id="A0A0P0VKU2"/>
<accession>A0A0P0VKU2</accession>
<sequence length="124" mass="12940">MSFLPSIPSSFQRSRAVPAGHRAMAGKPAPQRRATSEFEIDLNTLSNSPASATAAICKAIDAPSVGAAMAAAQLPAICHRSSGSTIVSFSNESGAAAVEPYLGPPLLSTSSLPKNEKRWRCRET</sequence>
<name>A0A0P0VKU2_ORYSJ</name>
<feature type="region of interest" description="Disordered" evidence="1">
    <location>
        <begin position="1"/>
        <end position="34"/>
    </location>
</feature>
<dbReference type="EMBL" id="AP014958">
    <property type="protein sequence ID" value="BAS79327.1"/>
    <property type="molecule type" value="Genomic_DNA"/>
</dbReference>
<evidence type="ECO:0000313" key="3">
    <source>
        <dbReference type="Proteomes" id="UP000059680"/>
    </source>
</evidence>
<evidence type="ECO:0000256" key="1">
    <source>
        <dbReference type="SAM" id="MobiDB-lite"/>
    </source>
</evidence>
<keyword evidence="3" id="KW-1185">Reference proteome</keyword>
<proteinExistence type="predicted"/>
<dbReference type="Proteomes" id="UP000059680">
    <property type="component" value="Chromosome 2"/>
</dbReference>